<keyword evidence="2" id="KW-1185">Reference proteome</keyword>
<proteinExistence type="predicted"/>
<reference evidence="1" key="2">
    <citation type="journal article" date="2020" name="Nat. Commun.">
        <title>Large-scale genome sequencing of mycorrhizal fungi provides insights into the early evolution of symbiotic traits.</title>
        <authorList>
            <person name="Miyauchi S."/>
            <person name="Kiss E."/>
            <person name="Kuo A."/>
            <person name="Drula E."/>
            <person name="Kohler A."/>
            <person name="Sanchez-Garcia M."/>
            <person name="Morin E."/>
            <person name="Andreopoulos B."/>
            <person name="Barry K.W."/>
            <person name="Bonito G."/>
            <person name="Buee M."/>
            <person name="Carver A."/>
            <person name="Chen C."/>
            <person name="Cichocki N."/>
            <person name="Clum A."/>
            <person name="Culley D."/>
            <person name="Crous P.W."/>
            <person name="Fauchery L."/>
            <person name="Girlanda M."/>
            <person name="Hayes R.D."/>
            <person name="Keri Z."/>
            <person name="LaButti K."/>
            <person name="Lipzen A."/>
            <person name="Lombard V."/>
            <person name="Magnuson J."/>
            <person name="Maillard F."/>
            <person name="Murat C."/>
            <person name="Nolan M."/>
            <person name="Ohm R.A."/>
            <person name="Pangilinan J."/>
            <person name="Pereira M.F."/>
            <person name="Perotto S."/>
            <person name="Peter M."/>
            <person name="Pfister S."/>
            <person name="Riley R."/>
            <person name="Sitrit Y."/>
            <person name="Stielow J.B."/>
            <person name="Szollosi G."/>
            <person name="Zifcakova L."/>
            <person name="Stursova M."/>
            <person name="Spatafora J.W."/>
            <person name="Tedersoo L."/>
            <person name="Vaario L.M."/>
            <person name="Yamada A."/>
            <person name="Yan M."/>
            <person name="Wang P."/>
            <person name="Xu J."/>
            <person name="Bruns T."/>
            <person name="Baldrian P."/>
            <person name="Vilgalys R."/>
            <person name="Dunand C."/>
            <person name="Henrissat B."/>
            <person name="Grigoriev I.V."/>
            <person name="Hibbett D."/>
            <person name="Nagy L.G."/>
            <person name="Martin F.M."/>
        </authorList>
    </citation>
    <scope>NUCLEOTIDE SEQUENCE</scope>
    <source>
        <strain evidence="1">Prilba</strain>
    </source>
</reference>
<name>A0A9P5N239_9AGAM</name>
<dbReference type="Proteomes" id="UP000759537">
    <property type="component" value="Unassembled WGS sequence"/>
</dbReference>
<reference evidence="1" key="1">
    <citation type="submission" date="2019-10" db="EMBL/GenBank/DDBJ databases">
        <authorList>
            <consortium name="DOE Joint Genome Institute"/>
            <person name="Kuo A."/>
            <person name="Miyauchi S."/>
            <person name="Kiss E."/>
            <person name="Drula E."/>
            <person name="Kohler A."/>
            <person name="Sanchez-Garcia M."/>
            <person name="Andreopoulos B."/>
            <person name="Barry K.W."/>
            <person name="Bonito G."/>
            <person name="Buee M."/>
            <person name="Carver A."/>
            <person name="Chen C."/>
            <person name="Cichocki N."/>
            <person name="Clum A."/>
            <person name="Culley D."/>
            <person name="Crous P.W."/>
            <person name="Fauchery L."/>
            <person name="Girlanda M."/>
            <person name="Hayes R."/>
            <person name="Keri Z."/>
            <person name="LaButti K."/>
            <person name="Lipzen A."/>
            <person name="Lombard V."/>
            <person name="Magnuson J."/>
            <person name="Maillard F."/>
            <person name="Morin E."/>
            <person name="Murat C."/>
            <person name="Nolan M."/>
            <person name="Ohm R."/>
            <person name="Pangilinan J."/>
            <person name="Pereira M."/>
            <person name="Perotto S."/>
            <person name="Peter M."/>
            <person name="Riley R."/>
            <person name="Sitrit Y."/>
            <person name="Stielow B."/>
            <person name="Szollosi G."/>
            <person name="Zifcakova L."/>
            <person name="Stursova M."/>
            <person name="Spatafora J.W."/>
            <person name="Tedersoo L."/>
            <person name="Vaario L.-M."/>
            <person name="Yamada A."/>
            <person name="Yan M."/>
            <person name="Wang P."/>
            <person name="Xu J."/>
            <person name="Bruns T."/>
            <person name="Baldrian P."/>
            <person name="Vilgalys R."/>
            <person name="Henrissat B."/>
            <person name="Grigoriev I.V."/>
            <person name="Hibbett D."/>
            <person name="Nagy L.G."/>
            <person name="Martin F.M."/>
        </authorList>
    </citation>
    <scope>NUCLEOTIDE SEQUENCE</scope>
    <source>
        <strain evidence="1">Prilba</strain>
    </source>
</reference>
<sequence>MHVQGPQPSNNQFQNFCFLTTTVIWVNPKVIIVKYYHFKYICMLISIDVWVPWIGDVPNCHIGLKILSGIWENRMVTYGKGQYMAITFNLRKIKMGSVAVLMQQDCLIASNYGLGVHNPSLSVDKQDFHLGKAVTKFGDNNVIYIPASTHSHLIHSECPVALTKPRQGCSTPNLVPQVMMGMFGSHTSGNFPLFFLQLQVQLHVAVAIQETVAA</sequence>
<organism evidence="1 2">
    <name type="scientific">Russula ochroleuca</name>
    <dbReference type="NCBI Taxonomy" id="152965"/>
    <lineage>
        <taxon>Eukaryota</taxon>
        <taxon>Fungi</taxon>
        <taxon>Dikarya</taxon>
        <taxon>Basidiomycota</taxon>
        <taxon>Agaricomycotina</taxon>
        <taxon>Agaricomycetes</taxon>
        <taxon>Russulales</taxon>
        <taxon>Russulaceae</taxon>
        <taxon>Russula</taxon>
    </lineage>
</organism>
<comment type="caution">
    <text evidence="1">The sequence shown here is derived from an EMBL/GenBank/DDBJ whole genome shotgun (WGS) entry which is preliminary data.</text>
</comment>
<dbReference type="EMBL" id="WHVB01000003">
    <property type="protein sequence ID" value="KAF8484685.1"/>
    <property type="molecule type" value="Genomic_DNA"/>
</dbReference>
<evidence type="ECO:0000313" key="2">
    <source>
        <dbReference type="Proteomes" id="UP000759537"/>
    </source>
</evidence>
<gene>
    <name evidence="1" type="ORF">DFH94DRAFT_679312</name>
</gene>
<accession>A0A9P5N239</accession>
<evidence type="ECO:0000313" key="1">
    <source>
        <dbReference type="EMBL" id="KAF8484685.1"/>
    </source>
</evidence>
<protein>
    <submittedName>
        <fullName evidence="1">Uncharacterized protein</fullName>
    </submittedName>
</protein>
<dbReference type="AlphaFoldDB" id="A0A9P5N239"/>